<evidence type="ECO:0000313" key="1">
    <source>
        <dbReference type="EnsemblPlants" id="AET4Gv20529800.8"/>
    </source>
</evidence>
<keyword evidence="2" id="KW-1185">Reference proteome</keyword>
<reference evidence="1" key="4">
    <citation type="submission" date="2019-03" db="UniProtKB">
        <authorList>
            <consortium name="EnsemblPlants"/>
        </authorList>
    </citation>
    <scope>IDENTIFICATION</scope>
</reference>
<reference evidence="1" key="3">
    <citation type="journal article" date="2017" name="Nature">
        <title>Genome sequence of the progenitor of the wheat D genome Aegilops tauschii.</title>
        <authorList>
            <person name="Luo M.C."/>
            <person name="Gu Y.Q."/>
            <person name="Puiu D."/>
            <person name="Wang H."/>
            <person name="Twardziok S.O."/>
            <person name="Deal K.R."/>
            <person name="Huo N."/>
            <person name="Zhu T."/>
            <person name="Wang L."/>
            <person name="Wang Y."/>
            <person name="McGuire P.E."/>
            <person name="Liu S."/>
            <person name="Long H."/>
            <person name="Ramasamy R.K."/>
            <person name="Rodriguez J.C."/>
            <person name="Van S.L."/>
            <person name="Yuan L."/>
            <person name="Wang Z."/>
            <person name="Xia Z."/>
            <person name="Xiao L."/>
            <person name="Anderson O.D."/>
            <person name="Ouyang S."/>
            <person name="Liang Y."/>
            <person name="Zimin A.V."/>
            <person name="Pertea G."/>
            <person name="Qi P."/>
            <person name="Bennetzen J.L."/>
            <person name="Dai X."/>
            <person name="Dawson M.W."/>
            <person name="Muller H.G."/>
            <person name="Kugler K."/>
            <person name="Rivarola-Duarte L."/>
            <person name="Spannagl M."/>
            <person name="Mayer K.F.X."/>
            <person name="Lu F.H."/>
            <person name="Bevan M.W."/>
            <person name="Leroy P."/>
            <person name="Li P."/>
            <person name="You F.M."/>
            <person name="Sun Q."/>
            <person name="Liu Z."/>
            <person name="Lyons E."/>
            <person name="Wicker T."/>
            <person name="Salzberg S.L."/>
            <person name="Devos K.M."/>
            <person name="Dvorak J."/>
        </authorList>
    </citation>
    <scope>NUCLEOTIDE SEQUENCE [LARGE SCALE GENOMIC DNA]</scope>
    <source>
        <strain evidence="1">cv. AL8/78</strain>
    </source>
</reference>
<dbReference type="Proteomes" id="UP000015105">
    <property type="component" value="Chromosome 4D"/>
</dbReference>
<dbReference type="Gramene" id="AET4Gv20529800.8">
    <property type="protein sequence ID" value="AET4Gv20529800.8"/>
    <property type="gene ID" value="AET4Gv20529800"/>
</dbReference>
<reference evidence="2" key="1">
    <citation type="journal article" date="2014" name="Science">
        <title>Ancient hybridizations among the ancestral genomes of bread wheat.</title>
        <authorList>
            <consortium name="International Wheat Genome Sequencing Consortium,"/>
            <person name="Marcussen T."/>
            <person name="Sandve S.R."/>
            <person name="Heier L."/>
            <person name="Spannagl M."/>
            <person name="Pfeifer M."/>
            <person name="Jakobsen K.S."/>
            <person name="Wulff B.B."/>
            <person name="Steuernagel B."/>
            <person name="Mayer K.F."/>
            <person name="Olsen O.A."/>
        </authorList>
    </citation>
    <scope>NUCLEOTIDE SEQUENCE [LARGE SCALE GENOMIC DNA]</scope>
    <source>
        <strain evidence="2">cv. AL8/78</strain>
    </source>
</reference>
<protein>
    <submittedName>
        <fullName evidence="1">Uncharacterized protein</fullName>
    </submittedName>
</protein>
<evidence type="ECO:0000313" key="2">
    <source>
        <dbReference type="Proteomes" id="UP000015105"/>
    </source>
</evidence>
<dbReference type="GeneID" id="109757918"/>
<dbReference type="RefSeq" id="XP_073352851.1">
    <property type="nucleotide sequence ID" value="XM_073496750.1"/>
</dbReference>
<proteinExistence type="predicted"/>
<name>A0A453IDT8_AEGTS</name>
<sequence length="137" mass="15789">MVQTSKRLLMKGLICRYTEIKVFYLTGWITTFQWSSHGPVIEILVKNLSLQFSQMGVEIEVSAFVDFLINYKNIDKVMWEPFIESSCFQLNILRKCVFHALDVSPSTVVSLNSSKQLNVNISEPFIEESGQWSADRM</sequence>
<accession>A0A453IDT8</accession>
<dbReference type="EnsemblPlants" id="AET4Gv20529800.8">
    <property type="protein sequence ID" value="AET4Gv20529800.8"/>
    <property type="gene ID" value="AET4Gv20529800"/>
</dbReference>
<reference evidence="1" key="5">
    <citation type="journal article" date="2021" name="G3 (Bethesda)">
        <title>Aegilops tauschii genome assembly Aet v5.0 features greater sequence contiguity and improved annotation.</title>
        <authorList>
            <person name="Wang L."/>
            <person name="Zhu T."/>
            <person name="Rodriguez J.C."/>
            <person name="Deal K.R."/>
            <person name="Dubcovsky J."/>
            <person name="McGuire P.E."/>
            <person name="Lux T."/>
            <person name="Spannagl M."/>
            <person name="Mayer K.F.X."/>
            <person name="Baldrich P."/>
            <person name="Meyers B.C."/>
            <person name="Huo N."/>
            <person name="Gu Y.Q."/>
            <person name="Zhou H."/>
            <person name="Devos K.M."/>
            <person name="Bennetzen J.L."/>
            <person name="Unver T."/>
            <person name="Budak H."/>
            <person name="Gulick P.J."/>
            <person name="Galiba G."/>
            <person name="Kalapos B."/>
            <person name="Nelson D.R."/>
            <person name="Li P."/>
            <person name="You F.M."/>
            <person name="Luo M.C."/>
            <person name="Dvorak J."/>
        </authorList>
    </citation>
    <scope>NUCLEOTIDE SEQUENCE [LARGE SCALE GENOMIC DNA]</scope>
    <source>
        <strain evidence="1">cv. AL8/78</strain>
    </source>
</reference>
<dbReference type="STRING" id="200361.A0A453IDT8"/>
<dbReference type="AlphaFoldDB" id="A0A453IDT8"/>
<reference evidence="2" key="2">
    <citation type="journal article" date="2017" name="Nat. Plants">
        <title>The Aegilops tauschii genome reveals multiple impacts of transposons.</title>
        <authorList>
            <person name="Zhao G."/>
            <person name="Zou C."/>
            <person name="Li K."/>
            <person name="Wang K."/>
            <person name="Li T."/>
            <person name="Gao L."/>
            <person name="Zhang X."/>
            <person name="Wang H."/>
            <person name="Yang Z."/>
            <person name="Liu X."/>
            <person name="Jiang W."/>
            <person name="Mao L."/>
            <person name="Kong X."/>
            <person name="Jiao Y."/>
            <person name="Jia J."/>
        </authorList>
    </citation>
    <scope>NUCLEOTIDE SEQUENCE [LARGE SCALE GENOMIC DNA]</scope>
    <source>
        <strain evidence="2">cv. AL8/78</strain>
    </source>
</reference>
<organism evidence="1 2">
    <name type="scientific">Aegilops tauschii subsp. strangulata</name>
    <name type="common">Goatgrass</name>
    <dbReference type="NCBI Taxonomy" id="200361"/>
    <lineage>
        <taxon>Eukaryota</taxon>
        <taxon>Viridiplantae</taxon>
        <taxon>Streptophyta</taxon>
        <taxon>Embryophyta</taxon>
        <taxon>Tracheophyta</taxon>
        <taxon>Spermatophyta</taxon>
        <taxon>Magnoliopsida</taxon>
        <taxon>Liliopsida</taxon>
        <taxon>Poales</taxon>
        <taxon>Poaceae</taxon>
        <taxon>BOP clade</taxon>
        <taxon>Pooideae</taxon>
        <taxon>Triticodae</taxon>
        <taxon>Triticeae</taxon>
        <taxon>Triticinae</taxon>
        <taxon>Aegilops</taxon>
    </lineage>
</organism>